<dbReference type="InterPro" id="IPR013087">
    <property type="entry name" value="Znf_C2H2_type"/>
</dbReference>
<dbReference type="AlphaFoldDB" id="T1IWM4"/>
<reference evidence="10" key="1">
    <citation type="submission" date="2011-05" db="EMBL/GenBank/DDBJ databases">
        <authorList>
            <person name="Richards S.R."/>
            <person name="Qu J."/>
            <person name="Jiang H."/>
            <person name="Jhangiani S.N."/>
            <person name="Agravi P."/>
            <person name="Goodspeed R."/>
            <person name="Gross S."/>
            <person name="Mandapat C."/>
            <person name="Jackson L."/>
            <person name="Mathew T."/>
            <person name="Pu L."/>
            <person name="Thornton R."/>
            <person name="Saada N."/>
            <person name="Wilczek-Boney K.B."/>
            <person name="Lee S."/>
            <person name="Kovar C."/>
            <person name="Wu Y."/>
            <person name="Scherer S.E."/>
            <person name="Worley K.C."/>
            <person name="Muzny D.M."/>
            <person name="Gibbs R."/>
        </authorList>
    </citation>
    <scope>NUCLEOTIDE SEQUENCE</scope>
    <source>
        <strain evidence="10">Brora</strain>
    </source>
</reference>
<sequence length="345" mass="38700">MPRSFLVKSKRGPQNKWNPTLSAPQQVPGLDRDGEDVPFYGPNSPILPLSVTSWPTRLLFHCSSAIVKHVPKELLWKPPFYSSVRHHTSMTDVRLWPPPLSNPTTKESNSPSISANQETSGPLNLCLKAQPKIWSPAKAMEDEADATFPDKIQQTVEMSSDDENQTRKDVVHDVSSHYQDSKSPLLAADTTTPGSDFYACVKCHKAFSTAHGLEVHARRSHNGQRPFACQDCNKTFGHAASLDQHKATHGTTRTFTCKQCGKSFKRSSTLSTHLLIHSDTRPYPCQYCGKRFHQKSDMKKHTYIHTGKNVLIQSKIFLQEMAGHVITRTLLIGNIFYCILLLLLL</sequence>
<dbReference type="PROSITE" id="PS50157">
    <property type="entry name" value="ZINC_FINGER_C2H2_2"/>
    <property type="match status" value="4"/>
</dbReference>
<dbReference type="InterPro" id="IPR036236">
    <property type="entry name" value="Znf_C2H2_sf"/>
</dbReference>
<dbReference type="FunFam" id="3.30.160.60:FF:000624">
    <property type="entry name" value="zinc finger protein 697"/>
    <property type="match status" value="1"/>
</dbReference>
<dbReference type="PhylomeDB" id="T1IWM4"/>
<evidence type="ECO:0000256" key="5">
    <source>
        <dbReference type="PROSITE-ProRule" id="PRU00042"/>
    </source>
</evidence>
<keyword evidence="2" id="KW-0677">Repeat</keyword>
<dbReference type="PANTHER" id="PTHR23226">
    <property type="entry name" value="ZINC FINGER AND SCAN DOMAIN-CONTAINING"/>
    <property type="match status" value="1"/>
</dbReference>
<dbReference type="PROSITE" id="PS00028">
    <property type="entry name" value="ZINC_FINGER_C2H2_1"/>
    <property type="match status" value="4"/>
</dbReference>
<dbReference type="STRING" id="126957.T1IWM4"/>
<dbReference type="Pfam" id="PF00096">
    <property type="entry name" value="zf-C2H2"/>
    <property type="match status" value="4"/>
</dbReference>
<feature type="region of interest" description="Disordered" evidence="6">
    <location>
        <begin position="95"/>
        <end position="119"/>
    </location>
</feature>
<dbReference type="FunFam" id="3.30.160.60:FF:000245">
    <property type="entry name" value="zinc finger protein Gfi-1"/>
    <property type="match status" value="1"/>
</dbReference>
<evidence type="ECO:0000313" key="9">
    <source>
        <dbReference type="EnsemblMetazoa" id="SMAR005595-PA"/>
    </source>
</evidence>
<evidence type="ECO:0000256" key="3">
    <source>
        <dbReference type="ARBA" id="ARBA00022771"/>
    </source>
</evidence>
<dbReference type="EMBL" id="JH431624">
    <property type="status" value="NOT_ANNOTATED_CDS"/>
    <property type="molecule type" value="Genomic_DNA"/>
</dbReference>
<evidence type="ECO:0000256" key="7">
    <source>
        <dbReference type="SAM" id="Phobius"/>
    </source>
</evidence>
<evidence type="ECO:0000259" key="8">
    <source>
        <dbReference type="PROSITE" id="PS50157"/>
    </source>
</evidence>
<keyword evidence="1" id="KW-0479">Metal-binding</keyword>
<reference evidence="9" key="2">
    <citation type="submission" date="2015-02" db="UniProtKB">
        <authorList>
            <consortium name="EnsemblMetazoa"/>
        </authorList>
    </citation>
    <scope>IDENTIFICATION</scope>
</reference>
<dbReference type="Proteomes" id="UP000014500">
    <property type="component" value="Unassembled WGS sequence"/>
</dbReference>
<keyword evidence="4" id="KW-0862">Zinc</keyword>
<feature type="region of interest" description="Disordered" evidence="6">
    <location>
        <begin position="1"/>
        <end position="37"/>
    </location>
</feature>
<dbReference type="SMART" id="SM00355">
    <property type="entry name" value="ZnF_C2H2"/>
    <property type="match status" value="4"/>
</dbReference>
<dbReference type="GO" id="GO:0008270">
    <property type="term" value="F:zinc ion binding"/>
    <property type="evidence" value="ECO:0007669"/>
    <property type="project" value="UniProtKB-KW"/>
</dbReference>
<evidence type="ECO:0000256" key="6">
    <source>
        <dbReference type="SAM" id="MobiDB-lite"/>
    </source>
</evidence>
<feature type="compositionally biased region" description="Polar residues" evidence="6">
    <location>
        <begin position="15"/>
        <end position="25"/>
    </location>
</feature>
<evidence type="ECO:0000256" key="1">
    <source>
        <dbReference type="ARBA" id="ARBA00022723"/>
    </source>
</evidence>
<feature type="domain" description="C2H2-type" evidence="8">
    <location>
        <begin position="255"/>
        <end position="282"/>
    </location>
</feature>
<dbReference type="Gene3D" id="3.30.160.60">
    <property type="entry name" value="Classic Zinc Finger"/>
    <property type="match status" value="4"/>
</dbReference>
<dbReference type="GO" id="GO:0000981">
    <property type="term" value="F:DNA-binding transcription factor activity, RNA polymerase II-specific"/>
    <property type="evidence" value="ECO:0007669"/>
    <property type="project" value="TreeGrafter"/>
</dbReference>
<dbReference type="PANTHER" id="PTHR23226:SF419">
    <property type="entry name" value="FI21258P1-RELATED"/>
    <property type="match status" value="1"/>
</dbReference>
<keyword evidence="7" id="KW-0472">Membrane</keyword>
<dbReference type="HOGENOM" id="CLU_002678_94_9_1"/>
<feature type="transmembrane region" description="Helical" evidence="7">
    <location>
        <begin position="325"/>
        <end position="344"/>
    </location>
</feature>
<name>T1IWM4_STRMM</name>
<feature type="domain" description="C2H2-type" evidence="8">
    <location>
        <begin position="198"/>
        <end position="226"/>
    </location>
</feature>
<evidence type="ECO:0000256" key="4">
    <source>
        <dbReference type="ARBA" id="ARBA00022833"/>
    </source>
</evidence>
<keyword evidence="7" id="KW-0812">Transmembrane</keyword>
<dbReference type="SUPFAM" id="SSF57667">
    <property type="entry name" value="beta-beta-alpha zinc fingers"/>
    <property type="match status" value="2"/>
</dbReference>
<evidence type="ECO:0000256" key="2">
    <source>
        <dbReference type="ARBA" id="ARBA00022737"/>
    </source>
</evidence>
<proteinExistence type="predicted"/>
<dbReference type="GO" id="GO:0000978">
    <property type="term" value="F:RNA polymerase II cis-regulatory region sequence-specific DNA binding"/>
    <property type="evidence" value="ECO:0007669"/>
    <property type="project" value="TreeGrafter"/>
</dbReference>
<protein>
    <recommendedName>
        <fullName evidence="8">C2H2-type domain-containing protein</fullName>
    </recommendedName>
</protein>
<organism evidence="9 10">
    <name type="scientific">Strigamia maritima</name>
    <name type="common">European centipede</name>
    <name type="synonym">Geophilus maritimus</name>
    <dbReference type="NCBI Taxonomy" id="126957"/>
    <lineage>
        <taxon>Eukaryota</taxon>
        <taxon>Metazoa</taxon>
        <taxon>Ecdysozoa</taxon>
        <taxon>Arthropoda</taxon>
        <taxon>Myriapoda</taxon>
        <taxon>Chilopoda</taxon>
        <taxon>Pleurostigmophora</taxon>
        <taxon>Geophilomorpha</taxon>
        <taxon>Linotaeniidae</taxon>
        <taxon>Strigamia</taxon>
    </lineage>
</organism>
<dbReference type="FunFam" id="3.30.160.60:FF:000208">
    <property type="entry name" value="zinc finger protein Gfi-1b"/>
    <property type="match status" value="1"/>
</dbReference>
<feature type="domain" description="C2H2-type" evidence="8">
    <location>
        <begin position="227"/>
        <end position="254"/>
    </location>
</feature>
<dbReference type="eggNOG" id="KOG1721">
    <property type="taxonomic scope" value="Eukaryota"/>
</dbReference>
<dbReference type="EnsemblMetazoa" id="SMAR005595-RA">
    <property type="protein sequence ID" value="SMAR005595-PA"/>
    <property type="gene ID" value="SMAR005595"/>
</dbReference>
<feature type="compositionally biased region" description="Polar residues" evidence="6">
    <location>
        <begin position="102"/>
        <end position="119"/>
    </location>
</feature>
<accession>T1IWM4</accession>
<feature type="domain" description="C2H2-type" evidence="8">
    <location>
        <begin position="283"/>
        <end position="310"/>
    </location>
</feature>
<dbReference type="OMA" id="QMHICIP"/>
<keyword evidence="3 5" id="KW-0863">Zinc-finger</keyword>
<evidence type="ECO:0000313" key="10">
    <source>
        <dbReference type="Proteomes" id="UP000014500"/>
    </source>
</evidence>
<keyword evidence="10" id="KW-1185">Reference proteome</keyword>
<keyword evidence="7" id="KW-1133">Transmembrane helix</keyword>